<proteinExistence type="predicted"/>
<evidence type="ECO:0000313" key="2">
    <source>
        <dbReference type="EMBL" id="MDQ0340047.1"/>
    </source>
</evidence>
<comment type="caution">
    <text evidence="2">The sequence shown here is derived from an EMBL/GenBank/DDBJ whole genome shotgun (WGS) entry which is preliminary data.</text>
</comment>
<dbReference type="PANTHER" id="PTHR30296">
    <property type="entry name" value="UNCHARACTERIZED PROTEIN YKGE"/>
    <property type="match status" value="1"/>
</dbReference>
<evidence type="ECO:0000259" key="1">
    <source>
        <dbReference type="Pfam" id="PF02754"/>
    </source>
</evidence>
<sequence>MRVSLFITCLSDCFFPRVGQAVVHLLRRHGCEVDFPLEQVCCGQPAYNSGYHEEARTAAKQLIRAFKNAQYVVSPSGSCAAMIRHYYPTLFAADDEWRDKAQQFADKVYEFSQFMVNILKVSSVDACYEGRATYHHSCHMMRGLGVSGEPLRLLQSIKGLEVVDLPYHQDCCGFGGTFAVKMKEISEQMVDEKVEHILATQANILVGSDMACLMNIQGRLRRLGYPVQVFHVAELLYEGVQRYESLQSSAI</sequence>
<organism evidence="2 3">
    <name type="scientific">Caldalkalibacillus uzonensis</name>
    <dbReference type="NCBI Taxonomy" id="353224"/>
    <lineage>
        <taxon>Bacteria</taxon>
        <taxon>Bacillati</taxon>
        <taxon>Bacillota</taxon>
        <taxon>Bacilli</taxon>
        <taxon>Bacillales</taxon>
        <taxon>Bacillaceae</taxon>
        <taxon>Caldalkalibacillus</taxon>
    </lineage>
</organism>
<accession>A0ABU0CV90</accession>
<name>A0ABU0CV90_9BACI</name>
<dbReference type="Pfam" id="PF02754">
    <property type="entry name" value="CCG"/>
    <property type="match status" value="2"/>
</dbReference>
<dbReference type="EMBL" id="JAUSUQ010000011">
    <property type="protein sequence ID" value="MDQ0340047.1"/>
    <property type="molecule type" value="Genomic_DNA"/>
</dbReference>
<feature type="domain" description="Cysteine-rich" evidence="1">
    <location>
        <begin position="133"/>
        <end position="217"/>
    </location>
</feature>
<keyword evidence="3" id="KW-1185">Reference proteome</keyword>
<reference evidence="2 3" key="1">
    <citation type="submission" date="2023-07" db="EMBL/GenBank/DDBJ databases">
        <title>Genomic Encyclopedia of Type Strains, Phase IV (KMG-IV): sequencing the most valuable type-strain genomes for metagenomic binning, comparative biology and taxonomic classification.</title>
        <authorList>
            <person name="Goeker M."/>
        </authorList>
    </citation>
    <scope>NUCLEOTIDE SEQUENCE [LARGE SCALE GENOMIC DNA]</scope>
    <source>
        <strain evidence="2 3">DSM 17740</strain>
    </source>
</reference>
<gene>
    <name evidence="2" type="ORF">J2S00_002842</name>
</gene>
<feature type="domain" description="Cysteine-rich" evidence="1">
    <location>
        <begin position="3"/>
        <end position="84"/>
    </location>
</feature>
<dbReference type="InterPro" id="IPR004017">
    <property type="entry name" value="Cys_rich_dom"/>
</dbReference>
<dbReference type="RefSeq" id="WP_307340996.1">
    <property type="nucleotide sequence ID" value="NZ_JAUSUQ010000011.1"/>
</dbReference>
<dbReference type="PANTHER" id="PTHR30296:SF0">
    <property type="entry name" value="LACTATE UTILIZATION PROTEIN A"/>
    <property type="match status" value="1"/>
</dbReference>
<dbReference type="Proteomes" id="UP001232445">
    <property type="component" value="Unassembled WGS sequence"/>
</dbReference>
<protein>
    <submittedName>
        <fullName evidence="2">L-lactate dehydrogenase complex protein LldE</fullName>
    </submittedName>
</protein>
<evidence type="ECO:0000313" key="3">
    <source>
        <dbReference type="Proteomes" id="UP001232445"/>
    </source>
</evidence>